<evidence type="ECO:0008006" key="4">
    <source>
        <dbReference type="Google" id="ProtNLM"/>
    </source>
</evidence>
<feature type="signal peptide" evidence="1">
    <location>
        <begin position="1"/>
        <end position="21"/>
    </location>
</feature>
<name>A0ABS0EGD4_9FLAO</name>
<dbReference type="EMBL" id="JADOET010000004">
    <property type="protein sequence ID" value="MBF8149511.1"/>
    <property type="molecule type" value="Genomic_DNA"/>
</dbReference>
<dbReference type="Gene3D" id="2.40.128.410">
    <property type="match status" value="1"/>
</dbReference>
<dbReference type="Pfam" id="PF14059">
    <property type="entry name" value="DUF4251"/>
    <property type="match status" value="1"/>
</dbReference>
<feature type="chain" id="PRO_5047249852" description="DUF4251 domain-containing protein" evidence="1">
    <location>
        <begin position="22"/>
        <end position="153"/>
    </location>
</feature>
<evidence type="ECO:0000256" key="1">
    <source>
        <dbReference type="SAM" id="SignalP"/>
    </source>
</evidence>
<keyword evidence="1" id="KW-0732">Signal</keyword>
<accession>A0ABS0EGD4</accession>
<gene>
    <name evidence="2" type="ORF">ITJ86_06355</name>
</gene>
<dbReference type="RefSeq" id="WP_195870789.1">
    <property type="nucleotide sequence ID" value="NZ_JADOET010000004.1"/>
</dbReference>
<dbReference type="Proteomes" id="UP000611215">
    <property type="component" value="Unassembled WGS sequence"/>
</dbReference>
<sequence>MKKLILLALLFSLSASTFVMAQSKKSQQELFASTYHNSKVAVKSQHYQFVANVVHNSQEREILDGAINQLRINKFEVEGQLHEFSKTGTIHTIKDDKSKINTAFDDEKQQISIVMKTTDYAIAIDVKPNGNAFLTLTGNGSDKVLYTGKLVKL</sequence>
<proteinExistence type="predicted"/>
<comment type="caution">
    <text evidence="2">The sequence shown here is derived from an EMBL/GenBank/DDBJ whole genome shotgun (WGS) entry which is preliminary data.</text>
</comment>
<protein>
    <recommendedName>
        <fullName evidence="4">DUF4251 domain-containing protein</fullName>
    </recommendedName>
</protein>
<reference evidence="2 3" key="1">
    <citation type="submission" date="2020-11" db="EMBL/GenBank/DDBJ databases">
        <title>Winogradskyella marina sp. nov., isolated from marine sediment.</title>
        <authorList>
            <person name="Bo J."/>
            <person name="Wang S."/>
            <person name="Song X."/>
            <person name="Du Z."/>
        </authorList>
    </citation>
    <scope>NUCLEOTIDE SEQUENCE [LARGE SCALE GENOMIC DNA]</scope>
    <source>
        <strain evidence="2 3">F6397</strain>
    </source>
</reference>
<evidence type="ECO:0000313" key="2">
    <source>
        <dbReference type="EMBL" id="MBF8149511.1"/>
    </source>
</evidence>
<keyword evidence="3" id="KW-1185">Reference proteome</keyword>
<dbReference type="InterPro" id="IPR025347">
    <property type="entry name" value="DUF4251"/>
</dbReference>
<evidence type="ECO:0000313" key="3">
    <source>
        <dbReference type="Proteomes" id="UP000611215"/>
    </source>
</evidence>
<organism evidence="2 3">
    <name type="scientific">Winogradskyella marina</name>
    <dbReference type="NCBI Taxonomy" id="2785530"/>
    <lineage>
        <taxon>Bacteria</taxon>
        <taxon>Pseudomonadati</taxon>
        <taxon>Bacteroidota</taxon>
        <taxon>Flavobacteriia</taxon>
        <taxon>Flavobacteriales</taxon>
        <taxon>Flavobacteriaceae</taxon>
        <taxon>Winogradskyella</taxon>
    </lineage>
</organism>